<dbReference type="Proteomes" id="UP000595064">
    <property type="component" value="Chromosome"/>
</dbReference>
<dbReference type="Gene3D" id="3.30.420.10">
    <property type="entry name" value="Ribonuclease H-like superfamily/Ribonuclease H"/>
    <property type="match status" value="1"/>
</dbReference>
<dbReference type="PANTHER" id="PTHR46889:SF4">
    <property type="entry name" value="TRANSPOSASE INSO FOR INSERTION SEQUENCE ELEMENT IS911B-RELATED"/>
    <property type="match status" value="1"/>
</dbReference>
<proteinExistence type="predicted"/>
<evidence type="ECO:0000256" key="1">
    <source>
        <dbReference type="SAM" id="Coils"/>
    </source>
</evidence>
<dbReference type="RefSeq" id="WP_155524814.1">
    <property type="nucleotide sequence ID" value="NZ_CP065748.1"/>
</dbReference>
<feature type="coiled-coil region" evidence="1">
    <location>
        <begin position="70"/>
        <end position="97"/>
    </location>
</feature>
<dbReference type="InterPro" id="IPR048020">
    <property type="entry name" value="Transpos_IS3"/>
</dbReference>
<dbReference type="Pfam" id="PF01527">
    <property type="entry name" value="HTH_Tnp_1"/>
    <property type="match status" value="1"/>
</dbReference>
<name>A0A7T2YVW8_9BURK</name>
<dbReference type="Gene3D" id="1.10.10.60">
    <property type="entry name" value="Homeodomain-like"/>
    <property type="match status" value="1"/>
</dbReference>
<dbReference type="Pfam" id="PF13333">
    <property type="entry name" value="rve_2"/>
    <property type="match status" value="1"/>
</dbReference>
<dbReference type="EMBL" id="CP065748">
    <property type="protein sequence ID" value="QPS82932.1"/>
    <property type="molecule type" value="Genomic_DNA"/>
</dbReference>
<feature type="domain" description="Integrase catalytic" evidence="2">
    <location>
        <begin position="228"/>
        <end position="390"/>
    </location>
</feature>
<dbReference type="Pfam" id="PF00665">
    <property type="entry name" value="rve"/>
    <property type="match status" value="1"/>
</dbReference>
<dbReference type="AlphaFoldDB" id="A0A7T2YVW8"/>
<dbReference type="GO" id="GO:0015074">
    <property type="term" value="P:DNA integration"/>
    <property type="evidence" value="ECO:0007669"/>
    <property type="project" value="InterPro"/>
</dbReference>
<sequence length="393" mass="44276">MREGRLPKRQYTEEFKAEAVRLAASVGGHEAARRLGVPVATVGNWSRRGVTSAATSGAAVSGEAPARRPVSELEAENSRLRRELAEAKLDVEILRKGDGVLRQGVAMKYAWIDEHRDQYTVSQLCRVLGVSRSGYCQWRVRPPSKRTLANQALDAKVAALHQASRRSYGRPRIAHSLRQHGEIVSAERVRKSLRRQGLRPVYRRSFVVTTDSAHCLPVAPNLLDRRFDGWQPDQAWVADITYVPTGEGWLYLAAVMDLAGRRIVGWSMSETIDATLVCTALKSAWWQRKPAKGLLVHTDRGSQYAGGRYRALAAELGITMSMSRRANAWDNAPMESFFKTLKVERIYQVRYNTRAQARLDIVDWIEGWYNRQRLHSANGFLPPVTWESTRLAA</sequence>
<dbReference type="InterPro" id="IPR025948">
    <property type="entry name" value="HTH-like_dom"/>
</dbReference>
<dbReference type="GO" id="GO:0003677">
    <property type="term" value="F:DNA binding"/>
    <property type="evidence" value="ECO:0007669"/>
    <property type="project" value="InterPro"/>
</dbReference>
<dbReference type="KEGG" id="dla:I6G47_07600"/>
<protein>
    <submittedName>
        <fullName evidence="3">IS3 family transposase</fullName>
    </submittedName>
</protein>
<evidence type="ECO:0000313" key="3">
    <source>
        <dbReference type="EMBL" id="QPS82932.1"/>
    </source>
</evidence>
<dbReference type="InterPro" id="IPR036397">
    <property type="entry name" value="RNaseH_sf"/>
</dbReference>
<dbReference type="GO" id="GO:0004803">
    <property type="term" value="F:transposase activity"/>
    <property type="evidence" value="ECO:0007669"/>
    <property type="project" value="InterPro"/>
</dbReference>
<gene>
    <name evidence="3" type="ORF">I6G47_07600</name>
</gene>
<dbReference type="GO" id="GO:0006313">
    <property type="term" value="P:DNA transposition"/>
    <property type="evidence" value="ECO:0007669"/>
    <property type="project" value="InterPro"/>
</dbReference>
<evidence type="ECO:0000313" key="4">
    <source>
        <dbReference type="Proteomes" id="UP000595064"/>
    </source>
</evidence>
<organism evidence="3 4">
    <name type="scientific">Delftia lacustris</name>
    <dbReference type="NCBI Taxonomy" id="558537"/>
    <lineage>
        <taxon>Bacteria</taxon>
        <taxon>Pseudomonadati</taxon>
        <taxon>Pseudomonadota</taxon>
        <taxon>Betaproteobacteria</taxon>
        <taxon>Burkholderiales</taxon>
        <taxon>Comamonadaceae</taxon>
        <taxon>Delftia</taxon>
    </lineage>
</organism>
<reference evidence="3 4" key="1">
    <citation type="submission" date="2020-12" db="EMBL/GenBank/DDBJ databases">
        <title>FDA dAtabase for Regulatory Grade micrObial Sequences (FDA-ARGOS): Supporting development and validation of Infectious Disease Dx tests.</title>
        <authorList>
            <person name="Sproer C."/>
            <person name="Gronow S."/>
            <person name="Severitt S."/>
            <person name="Schroder I."/>
            <person name="Tallon L."/>
            <person name="Sadzewicz L."/>
            <person name="Zhao X."/>
            <person name="Boylan J."/>
            <person name="Ott S."/>
            <person name="Bowen H."/>
            <person name="Vavikolanu K."/>
            <person name="Mehta A."/>
            <person name="Aluvathingal J."/>
            <person name="Nadendla S."/>
            <person name="Lowell S."/>
            <person name="Myers T."/>
            <person name="Yan Y."/>
            <person name="Sichtig H."/>
        </authorList>
    </citation>
    <scope>NUCLEOTIDE SEQUENCE [LARGE SCALE GENOMIC DNA]</scope>
    <source>
        <strain evidence="3 4">FDAARGOS_890</strain>
    </source>
</reference>
<dbReference type="InterPro" id="IPR002514">
    <property type="entry name" value="Transposase_8"/>
</dbReference>
<dbReference type="InterPro" id="IPR009057">
    <property type="entry name" value="Homeodomain-like_sf"/>
</dbReference>
<dbReference type="SUPFAM" id="SSF46689">
    <property type="entry name" value="Homeodomain-like"/>
    <property type="match status" value="1"/>
</dbReference>
<dbReference type="PANTHER" id="PTHR46889">
    <property type="entry name" value="TRANSPOSASE INSF FOR INSERTION SEQUENCE IS3B-RELATED"/>
    <property type="match status" value="1"/>
</dbReference>
<keyword evidence="1" id="KW-0175">Coiled coil</keyword>
<dbReference type="Pfam" id="PF13276">
    <property type="entry name" value="HTH_21"/>
    <property type="match status" value="1"/>
</dbReference>
<dbReference type="SUPFAM" id="SSF53098">
    <property type="entry name" value="Ribonuclease H-like"/>
    <property type="match status" value="1"/>
</dbReference>
<evidence type="ECO:0000259" key="2">
    <source>
        <dbReference type="PROSITE" id="PS50994"/>
    </source>
</evidence>
<keyword evidence="4" id="KW-1185">Reference proteome</keyword>
<accession>A0A7T2YVW8</accession>
<dbReference type="InterPro" id="IPR050900">
    <property type="entry name" value="Transposase_IS3/IS150/IS904"/>
</dbReference>
<dbReference type="InterPro" id="IPR001584">
    <property type="entry name" value="Integrase_cat-core"/>
</dbReference>
<dbReference type="InterPro" id="IPR012337">
    <property type="entry name" value="RNaseH-like_sf"/>
</dbReference>
<dbReference type="PROSITE" id="PS50994">
    <property type="entry name" value="INTEGRASE"/>
    <property type="match status" value="1"/>
</dbReference>
<dbReference type="NCBIfam" id="NF033516">
    <property type="entry name" value="transpos_IS3"/>
    <property type="match status" value="1"/>
</dbReference>